<evidence type="ECO:0000256" key="1">
    <source>
        <dbReference type="SAM" id="SignalP"/>
    </source>
</evidence>
<evidence type="ECO:0000313" key="3">
    <source>
        <dbReference type="Proteomes" id="UP000789390"/>
    </source>
</evidence>
<feature type="chain" id="PRO_5035268221" evidence="1">
    <location>
        <begin position="17"/>
        <end position="295"/>
    </location>
</feature>
<comment type="caution">
    <text evidence="2">The sequence shown here is derived from an EMBL/GenBank/DDBJ whole genome shotgun (WGS) entry which is preliminary data.</text>
</comment>
<sequence length="295" mass="32662">MKFALIFLLSALVVMSQQQFLPARPRGLVWWSPLDHFHLSQQQPSQDDYHQLEDIPAAKSSLGFRRQYRPSRPINYVQQNEEFNVPEFGAADEREQVVEYPDTQFRISSFKRLNKNGGRIFYGSTINNPFYKTATFTITSTVTTLGSLVICVPPNNLAAVPAPTCAGRKKREIEDSEVNQFPISPSETPKLMPTALPSSLDLIRESRQVQQGLDNLISSKEEAAGVIESGVVASSDEKDQHQQMRDKRFFGGGIAASTTLITYSFVRATVTSTVLLDPTGANLAACLPVGYVVCA</sequence>
<protein>
    <submittedName>
        <fullName evidence="2">Uncharacterized protein</fullName>
    </submittedName>
</protein>
<proteinExistence type="predicted"/>
<gene>
    <name evidence="2" type="ORF">DGAL_LOCUS8684</name>
</gene>
<dbReference type="AlphaFoldDB" id="A0A8J2RN01"/>
<evidence type="ECO:0000313" key="2">
    <source>
        <dbReference type="EMBL" id="CAH0105627.1"/>
    </source>
</evidence>
<dbReference type="Proteomes" id="UP000789390">
    <property type="component" value="Unassembled WGS sequence"/>
</dbReference>
<accession>A0A8J2RN01</accession>
<dbReference type="EMBL" id="CAKKLH010000190">
    <property type="protein sequence ID" value="CAH0105627.1"/>
    <property type="molecule type" value="Genomic_DNA"/>
</dbReference>
<feature type="signal peptide" evidence="1">
    <location>
        <begin position="1"/>
        <end position="16"/>
    </location>
</feature>
<keyword evidence="1" id="KW-0732">Signal</keyword>
<keyword evidence="3" id="KW-1185">Reference proteome</keyword>
<name>A0A8J2RN01_9CRUS</name>
<organism evidence="2 3">
    <name type="scientific">Daphnia galeata</name>
    <dbReference type="NCBI Taxonomy" id="27404"/>
    <lineage>
        <taxon>Eukaryota</taxon>
        <taxon>Metazoa</taxon>
        <taxon>Ecdysozoa</taxon>
        <taxon>Arthropoda</taxon>
        <taxon>Crustacea</taxon>
        <taxon>Branchiopoda</taxon>
        <taxon>Diplostraca</taxon>
        <taxon>Cladocera</taxon>
        <taxon>Anomopoda</taxon>
        <taxon>Daphniidae</taxon>
        <taxon>Daphnia</taxon>
    </lineage>
</organism>
<reference evidence="2" key="1">
    <citation type="submission" date="2021-11" db="EMBL/GenBank/DDBJ databases">
        <authorList>
            <person name="Schell T."/>
        </authorList>
    </citation>
    <scope>NUCLEOTIDE SEQUENCE</scope>
    <source>
        <strain evidence="2">M5</strain>
    </source>
</reference>
<dbReference type="OrthoDB" id="6350430at2759"/>